<comment type="similarity">
    <text evidence="7">Belongs to the aldehyde dehydrogenase family.</text>
</comment>
<dbReference type="SUPFAM" id="SSF53720">
    <property type="entry name" value="ALDH-like"/>
    <property type="match status" value="1"/>
</dbReference>
<dbReference type="GO" id="GO:0003842">
    <property type="term" value="F:L-glutamate gamma-semialdehyde dehydrogenase activity"/>
    <property type="evidence" value="ECO:0007669"/>
    <property type="project" value="UniProtKB-EC"/>
</dbReference>
<dbReference type="Pfam" id="PF00171">
    <property type="entry name" value="Aldedh"/>
    <property type="match status" value="1"/>
</dbReference>
<reference evidence="9 10" key="1">
    <citation type="submission" date="2017-07" db="EMBL/GenBank/DDBJ databases">
        <title>Leptospira spp. isolated from tropical soils.</title>
        <authorList>
            <person name="Thibeaux R."/>
            <person name="Iraola G."/>
            <person name="Ferres I."/>
            <person name="Bierque E."/>
            <person name="Girault D."/>
            <person name="Soupe-Gilbert M.-E."/>
            <person name="Picardeau M."/>
            <person name="Goarant C."/>
        </authorList>
    </citation>
    <scope>NUCLEOTIDE SEQUENCE [LARGE SCALE GENOMIC DNA]</scope>
    <source>
        <strain evidence="9 10">FH2-C-A2</strain>
    </source>
</reference>
<evidence type="ECO:0000256" key="6">
    <source>
        <dbReference type="PROSITE-ProRule" id="PRU10007"/>
    </source>
</evidence>
<keyword evidence="3 7" id="KW-0560">Oxidoreductase</keyword>
<evidence type="ECO:0000313" key="9">
    <source>
        <dbReference type="EMBL" id="PJZ65469.1"/>
    </source>
</evidence>
<evidence type="ECO:0000256" key="5">
    <source>
        <dbReference type="ARBA" id="ARBA00048142"/>
    </source>
</evidence>
<dbReference type="InterPro" id="IPR016162">
    <property type="entry name" value="Ald_DH_N"/>
</dbReference>
<protein>
    <recommendedName>
        <fullName evidence="2">L-glutamate gamma-semialdehyde dehydrogenase</fullName>
        <ecNumber evidence="2">1.2.1.88</ecNumber>
    </recommendedName>
</protein>
<evidence type="ECO:0000256" key="1">
    <source>
        <dbReference type="ARBA" id="ARBA00004786"/>
    </source>
</evidence>
<evidence type="ECO:0000256" key="3">
    <source>
        <dbReference type="ARBA" id="ARBA00023002"/>
    </source>
</evidence>
<dbReference type="Gene3D" id="3.40.605.10">
    <property type="entry name" value="Aldehyde Dehydrogenase, Chain A, domain 1"/>
    <property type="match status" value="1"/>
</dbReference>
<evidence type="ECO:0000256" key="2">
    <source>
        <dbReference type="ARBA" id="ARBA00012884"/>
    </source>
</evidence>
<organism evidence="9 10">
    <name type="scientific">Leptospira wolffii</name>
    <dbReference type="NCBI Taxonomy" id="409998"/>
    <lineage>
        <taxon>Bacteria</taxon>
        <taxon>Pseudomonadati</taxon>
        <taxon>Spirochaetota</taxon>
        <taxon>Spirochaetia</taxon>
        <taxon>Leptospirales</taxon>
        <taxon>Leptospiraceae</taxon>
        <taxon>Leptospira</taxon>
    </lineage>
</organism>
<dbReference type="GO" id="GO:0010133">
    <property type="term" value="P:L-proline catabolic process to L-glutamate"/>
    <property type="evidence" value="ECO:0007669"/>
    <property type="project" value="TreeGrafter"/>
</dbReference>
<name>A0A2M9ZAM2_9LEPT</name>
<sequence length="527" mass="58077">MSDNGKHSTFQNEPLRDFSKEAERSALFSEIQKVRKELPFRFGPVISGKEIRTGETAVWTNPARTSEEIARIHYANVEDAERAAKEATAYSETWKKTDPKERISVLKKAAELMRGRKNRLSAILSLEIGKGAKDIDAEIAEAIDFCEFYAEEAETVFQPRIRNLPGEENVYSYIPRGTTLVVAPWNFPLAILCGMTVAPLVTGNTVLIKPAEQSSAIAFEFFNILLAAGAPPSSIHFLPGKGEEVGAYLVRHPSVHTVNFTGSRAVGLGMIREAANQNSKFVKKVIAEMGGKNAIIVDEDADLDEAVSGALQSAFGFQGQKCSALSRLILVESCYEPFKRRLVDALQSWKVGTPEDPSVKIGPVIDSEAKQRLEEIAEQFRSSILSKYTIPEDLKNSGNFVEPIVFESKDPSSPLGQTEFFGPYLTLFRAKNFEEAIRIANDVDYALTGGVYSRNPKNIEAAKKDFEVGNLYINRGITGAIVDRQPFGGYKLSGVGAKAGGPDYLRQFLEPVSITENTMRRGFIPET</sequence>
<keyword evidence="4" id="KW-0520">NAD</keyword>
<accession>A0A2M9ZAM2</accession>
<comment type="pathway">
    <text evidence="1">Amino-acid degradation; L-proline degradation into L-glutamate; L-glutamate from L-proline: step 2/2.</text>
</comment>
<dbReference type="AlphaFoldDB" id="A0A2M9ZAM2"/>
<evidence type="ECO:0000259" key="8">
    <source>
        <dbReference type="Pfam" id="PF00171"/>
    </source>
</evidence>
<dbReference type="InterPro" id="IPR050485">
    <property type="entry name" value="Proline_metab_enzyme"/>
</dbReference>
<feature type="domain" description="Aldehyde dehydrogenase" evidence="8">
    <location>
        <begin position="56"/>
        <end position="511"/>
    </location>
</feature>
<dbReference type="InterPro" id="IPR029510">
    <property type="entry name" value="Ald_DH_CS_GLU"/>
</dbReference>
<dbReference type="InterPro" id="IPR015590">
    <property type="entry name" value="Aldehyde_DH_dom"/>
</dbReference>
<evidence type="ECO:0000313" key="10">
    <source>
        <dbReference type="Proteomes" id="UP000231912"/>
    </source>
</evidence>
<dbReference type="PROSITE" id="PS00687">
    <property type="entry name" value="ALDEHYDE_DEHYDR_GLU"/>
    <property type="match status" value="1"/>
</dbReference>
<dbReference type="PROSITE" id="PS00070">
    <property type="entry name" value="ALDEHYDE_DEHYDR_CYS"/>
    <property type="match status" value="1"/>
</dbReference>
<gene>
    <name evidence="9" type="ORF">CH371_13875</name>
</gene>
<dbReference type="GO" id="GO:0009898">
    <property type="term" value="C:cytoplasmic side of plasma membrane"/>
    <property type="evidence" value="ECO:0007669"/>
    <property type="project" value="TreeGrafter"/>
</dbReference>
<feature type="active site" evidence="6">
    <location>
        <position position="288"/>
    </location>
</feature>
<dbReference type="PANTHER" id="PTHR42862">
    <property type="entry name" value="DELTA-1-PYRROLINE-5-CARBOXYLATE DEHYDROGENASE 1, ISOFORM A-RELATED"/>
    <property type="match status" value="1"/>
</dbReference>
<evidence type="ECO:0000256" key="7">
    <source>
        <dbReference type="RuleBase" id="RU003345"/>
    </source>
</evidence>
<comment type="catalytic activity">
    <reaction evidence="5">
        <text>L-glutamate 5-semialdehyde + NAD(+) + H2O = L-glutamate + NADH + 2 H(+)</text>
        <dbReference type="Rhea" id="RHEA:30235"/>
        <dbReference type="ChEBI" id="CHEBI:15377"/>
        <dbReference type="ChEBI" id="CHEBI:15378"/>
        <dbReference type="ChEBI" id="CHEBI:29985"/>
        <dbReference type="ChEBI" id="CHEBI:57540"/>
        <dbReference type="ChEBI" id="CHEBI:57945"/>
        <dbReference type="ChEBI" id="CHEBI:58066"/>
        <dbReference type="EC" id="1.2.1.88"/>
    </reaction>
</comment>
<dbReference type="InterPro" id="IPR016160">
    <property type="entry name" value="Ald_DH_CS_CYS"/>
</dbReference>
<dbReference type="Gene3D" id="3.40.309.10">
    <property type="entry name" value="Aldehyde Dehydrogenase, Chain A, domain 2"/>
    <property type="match status" value="1"/>
</dbReference>
<dbReference type="FunFam" id="3.40.309.10:FF:000005">
    <property type="entry name" value="1-pyrroline-5-carboxylate dehydrogenase 1"/>
    <property type="match status" value="1"/>
</dbReference>
<dbReference type="EMBL" id="NPDT01000005">
    <property type="protein sequence ID" value="PJZ65469.1"/>
    <property type="molecule type" value="Genomic_DNA"/>
</dbReference>
<dbReference type="PANTHER" id="PTHR42862:SF1">
    <property type="entry name" value="DELTA-1-PYRROLINE-5-CARBOXYLATE DEHYDROGENASE 2, ISOFORM A-RELATED"/>
    <property type="match status" value="1"/>
</dbReference>
<dbReference type="InterPro" id="IPR016161">
    <property type="entry name" value="Ald_DH/histidinol_DH"/>
</dbReference>
<proteinExistence type="inferred from homology"/>
<dbReference type="EC" id="1.2.1.88" evidence="2"/>
<comment type="caution">
    <text evidence="9">The sequence shown here is derived from an EMBL/GenBank/DDBJ whole genome shotgun (WGS) entry which is preliminary data.</text>
</comment>
<dbReference type="RefSeq" id="WP_100759421.1">
    <property type="nucleotide sequence ID" value="NZ_NPDT01000005.1"/>
</dbReference>
<dbReference type="Proteomes" id="UP000231912">
    <property type="component" value="Unassembled WGS sequence"/>
</dbReference>
<evidence type="ECO:0000256" key="4">
    <source>
        <dbReference type="ARBA" id="ARBA00023027"/>
    </source>
</evidence>
<dbReference type="GO" id="GO:0004657">
    <property type="term" value="F:proline dehydrogenase activity"/>
    <property type="evidence" value="ECO:0007669"/>
    <property type="project" value="UniProtKB-ARBA"/>
</dbReference>
<dbReference type="InterPro" id="IPR016163">
    <property type="entry name" value="Ald_DH_C"/>
</dbReference>